<organism evidence="1 2">
    <name type="scientific">Plasmodium yoelii yoelii</name>
    <dbReference type="NCBI Taxonomy" id="73239"/>
    <lineage>
        <taxon>Eukaryota</taxon>
        <taxon>Sar</taxon>
        <taxon>Alveolata</taxon>
        <taxon>Apicomplexa</taxon>
        <taxon>Aconoidasida</taxon>
        <taxon>Haemosporida</taxon>
        <taxon>Plasmodiidae</taxon>
        <taxon>Plasmodium</taxon>
        <taxon>Plasmodium (Vinckeia)</taxon>
    </lineage>
</organism>
<feature type="non-terminal residue" evidence="1">
    <location>
        <position position="1"/>
    </location>
</feature>
<gene>
    <name evidence="1" type="ORF">PY01418</name>
</gene>
<accession>Q7RPN9</accession>
<dbReference type="PaxDb" id="73239-Q7RPN9"/>
<dbReference type="Proteomes" id="UP000008553">
    <property type="component" value="Unassembled WGS sequence"/>
</dbReference>
<dbReference type="InParanoid" id="Q7RPN9"/>
<sequence>LFPFWLYILTFEPHIVIKDTEMVHFN</sequence>
<evidence type="ECO:0000313" key="2">
    <source>
        <dbReference type="Proteomes" id="UP000008553"/>
    </source>
</evidence>
<reference evidence="1 2" key="1">
    <citation type="journal article" date="2002" name="Nature">
        <title>Genome sequence and comparative analysis of the model rodent malaria parasite Plasmodium yoelii yoelii.</title>
        <authorList>
            <person name="Carlton J.M."/>
            <person name="Angiuoli S.V."/>
            <person name="Suh B.B."/>
            <person name="Kooij T.W."/>
            <person name="Pertea M."/>
            <person name="Silva J.C."/>
            <person name="Ermolaeva M.D."/>
            <person name="Allen J.E."/>
            <person name="Selengut J.D."/>
            <person name="Koo H.L."/>
            <person name="Peterson J.D."/>
            <person name="Pop M."/>
            <person name="Kosack D.S."/>
            <person name="Shumway M.F."/>
            <person name="Bidwell S.L."/>
            <person name="Shallom S.J."/>
            <person name="van Aken S.E."/>
            <person name="Riedmuller S.B."/>
            <person name="Feldblyum T.V."/>
            <person name="Cho J.K."/>
            <person name="Quackenbush J."/>
            <person name="Sedegah M."/>
            <person name="Shoaibi A."/>
            <person name="Cummings L.M."/>
            <person name="Florens L."/>
            <person name="Yates J.R."/>
            <person name="Raine J.D."/>
            <person name="Sinden R.E."/>
            <person name="Harris M.A."/>
            <person name="Cunningham D.A."/>
            <person name="Preiser P.R."/>
            <person name="Bergman L.W."/>
            <person name="Vaidya A.B."/>
            <person name="van Lin L.H."/>
            <person name="Janse C.J."/>
            <person name="Waters A.P."/>
            <person name="Smith H.O."/>
            <person name="White O.R."/>
            <person name="Salzberg S.L."/>
            <person name="Venter J.C."/>
            <person name="Fraser C.M."/>
            <person name="Hoffman S.L."/>
            <person name="Gardner M.J."/>
            <person name="Carucci D.J."/>
        </authorList>
    </citation>
    <scope>NUCLEOTIDE SEQUENCE [LARGE SCALE GENOMIC DNA]</scope>
    <source>
        <strain evidence="1 2">17XNL</strain>
    </source>
</reference>
<name>Q7RPN9_PLAYO</name>
<proteinExistence type="predicted"/>
<comment type="caution">
    <text evidence="1">The sequence shown here is derived from an EMBL/GenBank/DDBJ whole genome shotgun (WGS) entry which is preliminary data.</text>
</comment>
<dbReference type="EMBL" id="AABL01000374">
    <property type="protein sequence ID" value="EAA20749.1"/>
    <property type="molecule type" value="Genomic_DNA"/>
</dbReference>
<keyword evidence="2" id="KW-1185">Reference proteome</keyword>
<evidence type="ECO:0000313" key="1">
    <source>
        <dbReference type="EMBL" id="EAA20749.1"/>
    </source>
</evidence>
<dbReference type="AlphaFoldDB" id="Q7RPN9"/>
<protein>
    <submittedName>
        <fullName evidence="1">Uncharacterized protein</fullName>
    </submittedName>
</protein>